<sequence>MTDNTPRSDDLADVHYLHTPEVSPAESAGEPLEGELISEEEYQRLTSQKAQALARYQGYRNDITLAVRVARTAVTHPRTKTTSKAVARNAWYPVAGAGIVLKRWRDGHSGSRYERLMRAAEAAGDQEGLRYWQEQDVAEKQRRHDRVMDWVTAPWKLVKAMGAAVVSLIALLLVLGIILAVADDDFRRVIDPIVGVMQAIRWSVWFATAYGLLMILGATGGVLAYLWHLGRTHSAWEPKWMAMPDQAGDVMDALPDEGTILKALKHLRIPGFTQAVKEGWQIRFRMPPTIDGKGWRAQIDLPPACPVEEIVKRKPLLAHNLLRFPTEVWPTEPQAGVLDLWVAKSGALSGPVDPWPLLADLDNASCDYFTGVPVGVTIKGDVVRGRLFEANYVVGGMMGSGKSTLIITLLLGAILDPLVDVDVVVMAENADYEAMKPRLRSLVTGAGDDTVEACLGRLHELYDELTVRGQALREHDARAVTRELAERDERLRPRVMVIDECQNLFMGEHGKPALEVAVKVMSTARKYAITLVFLTPEPSKDALPRKLITVATNKACFAIGDHQGNDSVLGSGSYKAGISAVGLEPKTDESNGDVGTCMCRGFMAKPGLLRSFYVPQADAHRVTQRALQLREHARIIHTPPREITAGNRRDPLDDLAAVLGDQRRMRTQEVLQKLAERDPAGYRGWTFERLTAFLAEHDATPYKTGGHMHVRADDVHAAITRRDELAALADPGEGPEI</sequence>
<dbReference type="RefSeq" id="WP_209647235.1">
    <property type="nucleotide sequence ID" value="NZ_JAGINW010000001.1"/>
</dbReference>
<feature type="transmembrane region" description="Helical" evidence="1">
    <location>
        <begin position="160"/>
        <end position="182"/>
    </location>
</feature>
<evidence type="ECO:0000256" key="1">
    <source>
        <dbReference type="SAM" id="Phobius"/>
    </source>
</evidence>
<protein>
    <submittedName>
        <fullName evidence="2">S-DNA-T family DNA segregation ATPase FtsK/SpoIIIE</fullName>
    </submittedName>
</protein>
<proteinExistence type="predicted"/>
<keyword evidence="1" id="KW-0812">Transmembrane</keyword>
<reference evidence="2 3" key="1">
    <citation type="submission" date="2021-03" db="EMBL/GenBank/DDBJ databases">
        <title>Sequencing the genomes of 1000 actinobacteria strains.</title>
        <authorList>
            <person name="Klenk H.-P."/>
        </authorList>
    </citation>
    <scope>NUCLEOTIDE SEQUENCE [LARGE SCALE GENOMIC DNA]</scope>
    <source>
        <strain evidence="2 3">DSM 46670</strain>
    </source>
</reference>
<organism evidence="2 3">
    <name type="scientific">Kibdelosporangium banguiense</name>
    <dbReference type="NCBI Taxonomy" id="1365924"/>
    <lineage>
        <taxon>Bacteria</taxon>
        <taxon>Bacillati</taxon>
        <taxon>Actinomycetota</taxon>
        <taxon>Actinomycetes</taxon>
        <taxon>Pseudonocardiales</taxon>
        <taxon>Pseudonocardiaceae</taxon>
        <taxon>Kibdelosporangium</taxon>
    </lineage>
</organism>
<dbReference type="Proteomes" id="UP001519332">
    <property type="component" value="Unassembled WGS sequence"/>
</dbReference>
<keyword evidence="1" id="KW-1133">Transmembrane helix</keyword>
<dbReference type="EMBL" id="JAGINW010000001">
    <property type="protein sequence ID" value="MBP2330623.1"/>
    <property type="molecule type" value="Genomic_DNA"/>
</dbReference>
<dbReference type="Gene3D" id="3.40.50.300">
    <property type="entry name" value="P-loop containing nucleotide triphosphate hydrolases"/>
    <property type="match status" value="1"/>
</dbReference>
<dbReference type="InterPro" id="IPR027417">
    <property type="entry name" value="P-loop_NTPase"/>
</dbReference>
<feature type="transmembrane region" description="Helical" evidence="1">
    <location>
        <begin position="202"/>
        <end position="227"/>
    </location>
</feature>
<gene>
    <name evidence="2" type="ORF">JOF56_011008</name>
</gene>
<dbReference type="SUPFAM" id="SSF52540">
    <property type="entry name" value="P-loop containing nucleoside triphosphate hydrolases"/>
    <property type="match status" value="1"/>
</dbReference>
<keyword evidence="3" id="KW-1185">Reference proteome</keyword>
<evidence type="ECO:0000313" key="2">
    <source>
        <dbReference type="EMBL" id="MBP2330623.1"/>
    </source>
</evidence>
<comment type="caution">
    <text evidence="2">The sequence shown here is derived from an EMBL/GenBank/DDBJ whole genome shotgun (WGS) entry which is preliminary data.</text>
</comment>
<name>A0ABS4U360_9PSEU</name>
<keyword evidence="1" id="KW-0472">Membrane</keyword>
<accession>A0ABS4U360</accession>
<evidence type="ECO:0000313" key="3">
    <source>
        <dbReference type="Proteomes" id="UP001519332"/>
    </source>
</evidence>